<reference evidence="2" key="1">
    <citation type="journal article" date="2022" name="Mol. Ecol. Resour.">
        <title>The genomes of chicory, endive, great burdock and yacon provide insights into Asteraceae palaeo-polyploidization history and plant inulin production.</title>
        <authorList>
            <person name="Fan W."/>
            <person name="Wang S."/>
            <person name="Wang H."/>
            <person name="Wang A."/>
            <person name="Jiang F."/>
            <person name="Liu H."/>
            <person name="Zhao H."/>
            <person name="Xu D."/>
            <person name="Zhang Y."/>
        </authorList>
    </citation>
    <scope>NUCLEOTIDE SEQUENCE [LARGE SCALE GENOMIC DNA]</scope>
    <source>
        <strain evidence="2">cv. Yunnan</strain>
    </source>
</reference>
<dbReference type="EMBL" id="CM042021">
    <property type="protein sequence ID" value="KAI3818209.1"/>
    <property type="molecule type" value="Genomic_DNA"/>
</dbReference>
<proteinExistence type="predicted"/>
<reference evidence="1 2" key="2">
    <citation type="journal article" date="2022" name="Mol. Ecol. Resour.">
        <title>The genomes of chicory, endive, great burdock and yacon provide insights into Asteraceae paleo-polyploidization history and plant inulin production.</title>
        <authorList>
            <person name="Fan W."/>
            <person name="Wang S."/>
            <person name="Wang H."/>
            <person name="Wang A."/>
            <person name="Jiang F."/>
            <person name="Liu H."/>
            <person name="Zhao H."/>
            <person name="Xu D."/>
            <person name="Zhang Y."/>
        </authorList>
    </citation>
    <scope>NUCLEOTIDE SEQUENCE [LARGE SCALE GENOMIC DNA]</scope>
    <source>
        <strain evidence="2">cv. Yunnan</strain>
        <tissue evidence="1">Leaves</tissue>
    </source>
</reference>
<comment type="caution">
    <text evidence="1">The sequence shown here is derived from an EMBL/GenBank/DDBJ whole genome shotgun (WGS) entry which is preliminary data.</text>
</comment>
<keyword evidence="2" id="KW-1185">Reference proteome</keyword>
<evidence type="ECO:0000313" key="2">
    <source>
        <dbReference type="Proteomes" id="UP001056120"/>
    </source>
</evidence>
<evidence type="ECO:0000313" key="1">
    <source>
        <dbReference type="EMBL" id="KAI3818209.1"/>
    </source>
</evidence>
<sequence>MAFAVAESRLISNIIVPDLDKIIKNSSWRKRSKLAHEAKSVLEPITSTEKPPTSDENQSDVDTSPQSLVVGVLHDSGTNELTLAESELILSPFINDCSLGNVKIAEPALDCIQKLIAHGYLHGEADPTGGPDAKLLAKLIESVCKCHDFGEEGVELLVLKKKKKMMMMLDCC</sequence>
<accession>A0ACB9JDF0</accession>
<protein>
    <submittedName>
        <fullName evidence="1">Uncharacterized protein</fullName>
    </submittedName>
</protein>
<gene>
    <name evidence="1" type="ORF">L1987_12012</name>
</gene>
<dbReference type="Proteomes" id="UP001056120">
    <property type="component" value="Linkage Group LG04"/>
</dbReference>
<name>A0ACB9JDF0_9ASTR</name>
<organism evidence="1 2">
    <name type="scientific">Smallanthus sonchifolius</name>
    <dbReference type="NCBI Taxonomy" id="185202"/>
    <lineage>
        <taxon>Eukaryota</taxon>
        <taxon>Viridiplantae</taxon>
        <taxon>Streptophyta</taxon>
        <taxon>Embryophyta</taxon>
        <taxon>Tracheophyta</taxon>
        <taxon>Spermatophyta</taxon>
        <taxon>Magnoliopsida</taxon>
        <taxon>eudicotyledons</taxon>
        <taxon>Gunneridae</taxon>
        <taxon>Pentapetalae</taxon>
        <taxon>asterids</taxon>
        <taxon>campanulids</taxon>
        <taxon>Asterales</taxon>
        <taxon>Asteraceae</taxon>
        <taxon>Asteroideae</taxon>
        <taxon>Heliantheae alliance</taxon>
        <taxon>Millerieae</taxon>
        <taxon>Smallanthus</taxon>
    </lineage>
</organism>